<gene>
    <name evidence="1" type="ORF">FLL46_23980</name>
</gene>
<keyword evidence="2" id="KW-1185">Reference proteome</keyword>
<accession>A0A545U044</accession>
<protein>
    <submittedName>
        <fullName evidence="1">Uncharacterized protein</fullName>
    </submittedName>
</protein>
<name>A0A545U044_9GAMM</name>
<dbReference type="RefSeq" id="WP_142934491.1">
    <property type="nucleotide sequence ID" value="NZ_ML660171.1"/>
</dbReference>
<reference evidence="1 2" key="1">
    <citation type="submission" date="2019-07" db="EMBL/GenBank/DDBJ databases">
        <title>Draft genome for Aliikangiella sp. M105.</title>
        <authorList>
            <person name="Wang G."/>
        </authorList>
    </citation>
    <scope>NUCLEOTIDE SEQUENCE [LARGE SCALE GENOMIC DNA]</scope>
    <source>
        <strain evidence="1 2">M105</strain>
    </source>
</reference>
<evidence type="ECO:0000313" key="1">
    <source>
        <dbReference type="EMBL" id="TQV82831.1"/>
    </source>
</evidence>
<evidence type="ECO:0000313" key="2">
    <source>
        <dbReference type="Proteomes" id="UP000315439"/>
    </source>
</evidence>
<dbReference type="EMBL" id="VIKS01000015">
    <property type="protein sequence ID" value="TQV82831.1"/>
    <property type="molecule type" value="Genomic_DNA"/>
</dbReference>
<proteinExistence type="predicted"/>
<comment type="caution">
    <text evidence="1">The sequence shown here is derived from an EMBL/GenBank/DDBJ whole genome shotgun (WGS) entry which is preliminary data.</text>
</comment>
<dbReference type="AlphaFoldDB" id="A0A545U044"/>
<organism evidence="1 2">
    <name type="scientific">Aliikangiella coralliicola</name>
    <dbReference type="NCBI Taxonomy" id="2592383"/>
    <lineage>
        <taxon>Bacteria</taxon>
        <taxon>Pseudomonadati</taxon>
        <taxon>Pseudomonadota</taxon>
        <taxon>Gammaproteobacteria</taxon>
        <taxon>Oceanospirillales</taxon>
        <taxon>Pleioneaceae</taxon>
        <taxon>Aliikangiella</taxon>
    </lineage>
</organism>
<sequence>MSIGSFLGKKEIPLKTKTTTYCHKVFTDLCKFLRTKHAALLRDLAIYACIVWEHPRFKELEKKLRQSPLNEKAIIDDLINSYLDGEKSKVVSIHRNRRG</sequence>
<dbReference type="Proteomes" id="UP000315439">
    <property type="component" value="Unassembled WGS sequence"/>
</dbReference>